<proteinExistence type="predicted"/>
<dbReference type="RefSeq" id="WP_137061793.1">
    <property type="nucleotide sequence ID" value="NZ_PNXQ01000012.1"/>
</dbReference>
<comment type="caution">
    <text evidence="2">The sequence shown here is derived from an EMBL/GenBank/DDBJ whole genome shotgun (WGS) entry which is preliminary data.</text>
</comment>
<gene>
    <name evidence="2" type="ORF">C1I60_11270</name>
</gene>
<dbReference type="AlphaFoldDB" id="A0A4U2PVW1"/>
<name>A0A4U2PVW1_9BACL</name>
<feature type="transmembrane region" description="Helical" evidence="1">
    <location>
        <begin position="34"/>
        <end position="53"/>
    </location>
</feature>
<evidence type="ECO:0000313" key="2">
    <source>
        <dbReference type="EMBL" id="TKH43932.1"/>
    </source>
</evidence>
<protein>
    <submittedName>
        <fullName evidence="2">Uncharacterized protein</fullName>
    </submittedName>
</protein>
<evidence type="ECO:0000313" key="3">
    <source>
        <dbReference type="Proteomes" id="UP000308114"/>
    </source>
</evidence>
<dbReference type="Proteomes" id="UP000308114">
    <property type="component" value="Unassembled WGS sequence"/>
</dbReference>
<keyword evidence="1" id="KW-1133">Transmembrane helix</keyword>
<sequence>MILHILIFVHLLHRNDHTMDMKGLLFRKKSSNNAILRICLLVILLIWIVYATILHTIPLFSVISFTLVFINYGIWLLQFLTERRGREVRL</sequence>
<reference evidence="2 3" key="1">
    <citation type="submission" date="2018-01" db="EMBL/GenBank/DDBJ databases">
        <title>Bacillales members from the olive rhizosphere are effective biological control agents against Verticillium dahliae.</title>
        <authorList>
            <person name="Gomez-Lama C."/>
            <person name="Legarda G."/>
            <person name="Ruano-Rosa D."/>
            <person name="Pizarro-Tobias P."/>
            <person name="Valverde-Corredor A."/>
            <person name="Niqui J.L."/>
            <person name="Trivino J.C."/>
            <person name="Roca A."/>
            <person name="Mercado-Blanco J."/>
        </authorList>
    </citation>
    <scope>NUCLEOTIDE SEQUENCE [LARGE SCALE GENOMIC DNA]</scope>
    <source>
        <strain evidence="2 3">PIC167</strain>
    </source>
</reference>
<keyword evidence="1" id="KW-0472">Membrane</keyword>
<feature type="transmembrane region" description="Helical" evidence="1">
    <location>
        <begin position="59"/>
        <end position="80"/>
    </location>
</feature>
<keyword evidence="1" id="KW-0812">Transmembrane</keyword>
<organism evidence="2 3">
    <name type="scientific">Paenibacillus terrae</name>
    <dbReference type="NCBI Taxonomy" id="159743"/>
    <lineage>
        <taxon>Bacteria</taxon>
        <taxon>Bacillati</taxon>
        <taxon>Bacillota</taxon>
        <taxon>Bacilli</taxon>
        <taxon>Bacillales</taxon>
        <taxon>Paenibacillaceae</taxon>
        <taxon>Paenibacillus</taxon>
    </lineage>
</organism>
<evidence type="ECO:0000256" key="1">
    <source>
        <dbReference type="SAM" id="Phobius"/>
    </source>
</evidence>
<accession>A0A4U2PVW1</accession>
<dbReference type="EMBL" id="PNXQ01000012">
    <property type="protein sequence ID" value="TKH43932.1"/>
    <property type="molecule type" value="Genomic_DNA"/>
</dbReference>